<protein>
    <submittedName>
        <fullName evidence="8">GtrA family protein</fullName>
    </submittedName>
</protein>
<feature type="domain" description="GtrA/DPMS transmembrane" evidence="7">
    <location>
        <begin position="2"/>
        <end position="109"/>
    </location>
</feature>
<proteinExistence type="inferred from homology"/>
<evidence type="ECO:0000256" key="5">
    <source>
        <dbReference type="ARBA" id="ARBA00023136"/>
    </source>
</evidence>
<evidence type="ECO:0000313" key="8">
    <source>
        <dbReference type="EMBL" id="MBB6678309.1"/>
    </source>
</evidence>
<evidence type="ECO:0000256" key="2">
    <source>
        <dbReference type="ARBA" id="ARBA00009399"/>
    </source>
</evidence>
<evidence type="ECO:0000256" key="1">
    <source>
        <dbReference type="ARBA" id="ARBA00004141"/>
    </source>
</evidence>
<sequence length="119" mass="12690">MNTGVDFAVFAALVYGLHVAAIAAQPVSYLCGFANSYYWNRKWTFRSGKRANAMELIRFGVVNAVSFGVATIVLMAIVSGLGWSALIGKAASIFASLAVNYIGSRLWVFRSAVEGGEGT</sequence>
<dbReference type="Proteomes" id="UP000574133">
    <property type="component" value="Unassembled WGS sequence"/>
</dbReference>
<comment type="similarity">
    <text evidence="2">Belongs to the GtrA family.</text>
</comment>
<feature type="transmembrane region" description="Helical" evidence="6">
    <location>
        <begin position="83"/>
        <end position="102"/>
    </location>
</feature>
<dbReference type="Pfam" id="PF04138">
    <property type="entry name" value="GtrA_DPMS_TM"/>
    <property type="match status" value="1"/>
</dbReference>
<accession>A0A841TE96</accession>
<evidence type="ECO:0000256" key="4">
    <source>
        <dbReference type="ARBA" id="ARBA00022989"/>
    </source>
</evidence>
<comment type="caution">
    <text evidence="8">The sequence shown here is derived from an EMBL/GenBank/DDBJ whole genome shotgun (WGS) entry which is preliminary data.</text>
</comment>
<evidence type="ECO:0000313" key="9">
    <source>
        <dbReference type="Proteomes" id="UP000574133"/>
    </source>
</evidence>
<gene>
    <name evidence="8" type="ORF">H4Q31_13455</name>
</gene>
<dbReference type="GO" id="GO:0000271">
    <property type="term" value="P:polysaccharide biosynthetic process"/>
    <property type="evidence" value="ECO:0007669"/>
    <property type="project" value="InterPro"/>
</dbReference>
<dbReference type="EMBL" id="JACJVN010000053">
    <property type="protein sequence ID" value="MBB6678309.1"/>
    <property type="molecule type" value="Genomic_DNA"/>
</dbReference>
<dbReference type="InterPro" id="IPR051401">
    <property type="entry name" value="GtrA_CellWall_Glycosyl"/>
</dbReference>
<feature type="transmembrane region" description="Helical" evidence="6">
    <location>
        <begin position="56"/>
        <end position="77"/>
    </location>
</feature>
<keyword evidence="4 6" id="KW-1133">Transmembrane helix</keyword>
<dbReference type="AlphaFoldDB" id="A0A841TE96"/>
<keyword evidence="3 6" id="KW-0812">Transmembrane</keyword>
<dbReference type="PANTHER" id="PTHR38459">
    <property type="entry name" value="PROPHAGE BACTOPRENOL-LINKED GLUCOSE TRANSLOCASE HOMOLOG"/>
    <property type="match status" value="1"/>
</dbReference>
<feature type="transmembrane region" description="Helical" evidence="6">
    <location>
        <begin position="12"/>
        <end position="35"/>
    </location>
</feature>
<reference evidence="8 9" key="1">
    <citation type="submission" date="2020-08" db="EMBL/GenBank/DDBJ databases">
        <title>Cohnella phylogeny.</title>
        <authorList>
            <person name="Dunlap C."/>
        </authorList>
    </citation>
    <scope>NUCLEOTIDE SEQUENCE [LARGE SCALE GENOMIC DNA]</scope>
    <source>
        <strain evidence="8 9">DSM 103658</strain>
    </source>
</reference>
<keyword evidence="5 6" id="KW-0472">Membrane</keyword>
<organism evidence="8 9">
    <name type="scientific">Cohnella lubricantis</name>
    <dbReference type="NCBI Taxonomy" id="2163172"/>
    <lineage>
        <taxon>Bacteria</taxon>
        <taxon>Bacillati</taxon>
        <taxon>Bacillota</taxon>
        <taxon>Bacilli</taxon>
        <taxon>Bacillales</taxon>
        <taxon>Paenibacillaceae</taxon>
        <taxon>Cohnella</taxon>
    </lineage>
</organism>
<dbReference type="PANTHER" id="PTHR38459:SF1">
    <property type="entry name" value="PROPHAGE BACTOPRENOL-LINKED GLUCOSE TRANSLOCASE HOMOLOG"/>
    <property type="match status" value="1"/>
</dbReference>
<comment type="subcellular location">
    <subcellularLocation>
        <location evidence="1">Membrane</location>
        <topology evidence="1">Multi-pass membrane protein</topology>
    </subcellularLocation>
</comment>
<keyword evidence="9" id="KW-1185">Reference proteome</keyword>
<dbReference type="InterPro" id="IPR007267">
    <property type="entry name" value="GtrA_DPMS_TM"/>
</dbReference>
<evidence type="ECO:0000256" key="3">
    <source>
        <dbReference type="ARBA" id="ARBA00022692"/>
    </source>
</evidence>
<name>A0A841TE96_9BACL</name>
<dbReference type="GO" id="GO:0005886">
    <property type="term" value="C:plasma membrane"/>
    <property type="evidence" value="ECO:0007669"/>
    <property type="project" value="TreeGrafter"/>
</dbReference>
<evidence type="ECO:0000259" key="7">
    <source>
        <dbReference type="Pfam" id="PF04138"/>
    </source>
</evidence>
<evidence type="ECO:0000256" key="6">
    <source>
        <dbReference type="SAM" id="Phobius"/>
    </source>
</evidence>